<dbReference type="Pfam" id="PF00293">
    <property type="entry name" value="NUDIX"/>
    <property type="match status" value="1"/>
</dbReference>
<dbReference type="InterPro" id="IPR020084">
    <property type="entry name" value="NUDIX_hydrolase_CS"/>
</dbReference>
<dbReference type="PROSITE" id="PS51462">
    <property type="entry name" value="NUDIX"/>
    <property type="match status" value="1"/>
</dbReference>
<sequence length="146" mass="16066">MSNRIRAVALCLLRQGNRILVNEAHDPVKQQTFCRPLGGGIEFGETSAQAVAREIREELGAEVKALRLLGTLENLFVYNGKPGHELVMIYDGEFADPTLYSASHLSVVESDGATFTATWRSLDEFGPELPLYPEGLAELLARSPHQ</sequence>
<name>A0ABU3Y0N3_9GAMM</name>
<feature type="domain" description="Nudix hydrolase" evidence="3">
    <location>
        <begin position="3"/>
        <end position="142"/>
    </location>
</feature>
<comment type="cofactor">
    <cofactor evidence="1">
        <name>Mg(2+)</name>
        <dbReference type="ChEBI" id="CHEBI:18420"/>
    </cofactor>
</comment>
<evidence type="ECO:0000313" key="4">
    <source>
        <dbReference type="EMBL" id="MDV3443481.1"/>
    </source>
</evidence>
<dbReference type="EMBL" id="JAWJUL010000196">
    <property type="protein sequence ID" value="MDV3443481.1"/>
    <property type="molecule type" value="Genomic_DNA"/>
</dbReference>
<reference evidence="4 5" key="1">
    <citation type="submission" date="2023-10" db="EMBL/GenBank/DDBJ databases">
        <title>Pseudomonas otitidis isolated from a paediatric patient with cystic fibrosis in Chile.</title>
        <authorList>
            <person name="Amsteins-Romero L."/>
            <person name="Opazo-Capurro A."/>
            <person name="Matus-Kohler M."/>
            <person name="Gonzalez-Rocha G."/>
        </authorList>
    </citation>
    <scope>NUCLEOTIDE SEQUENCE [LARGE SCALE GENOMIC DNA]</scope>
    <source>
        <strain evidence="4 5">P-714</strain>
    </source>
</reference>
<dbReference type="CDD" id="cd04688">
    <property type="entry name" value="NUDIX_Hydrolase"/>
    <property type="match status" value="1"/>
</dbReference>
<gene>
    <name evidence="4" type="ORF">R0G64_29130</name>
</gene>
<accession>A0ABU3Y0N3</accession>
<evidence type="ECO:0000256" key="1">
    <source>
        <dbReference type="ARBA" id="ARBA00001946"/>
    </source>
</evidence>
<dbReference type="Gene3D" id="3.90.79.10">
    <property type="entry name" value="Nucleoside Triphosphate Pyrophosphohydrolase"/>
    <property type="match status" value="1"/>
</dbReference>
<dbReference type="PROSITE" id="PS00893">
    <property type="entry name" value="NUDIX_BOX"/>
    <property type="match status" value="1"/>
</dbReference>
<keyword evidence="2 4" id="KW-0378">Hydrolase</keyword>
<dbReference type="RefSeq" id="WP_309040614.1">
    <property type="nucleotide sequence ID" value="NZ_CP133395.1"/>
</dbReference>
<organism evidence="4 5">
    <name type="scientific">Metapseudomonas otitidis</name>
    <dbReference type="NCBI Taxonomy" id="319939"/>
    <lineage>
        <taxon>Bacteria</taxon>
        <taxon>Pseudomonadati</taxon>
        <taxon>Pseudomonadota</taxon>
        <taxon>Gammaproteobacteria</taxon>
        <taxon>Pseudomonadales</taxon>
        <taxon>Pseudomonadaceae</taxon>
        <taxon>Metapseudomonas</taxon>
    </lineage>
</organism>
<dbReference type="GO" id="GO:0016787">
    <property type="term" value="F:hydrolase activity"/>
    <property type="evidence" value="ECO:0007669"/>
    <property type="project" value="UniProtKB-KW"/>
</dbReference>
<protein>
    <submittedName>
        <fullName evidence="4">NUDIX hydrolase</fullName>
    </submittedName>
</protein>
<evidence type="ECO:0000259" key="3">
    <source>
        <dbReference type="PROSITE" id="PS51462"/>
    </source>
</evidence>
<dbReference type="InterPro" id="IPR000086">
    <property type="entry name" value="NUDIX_hydrolase_dom"/>
</dbReference>
<dbReference type="InterPro" id="IPR015797">
    <property type="entry name" value="NUDIX_hydrolase-like_dom_sf"/>
</dbReference>
<evidence type="ECO:0000256" key="2">
    <source>
        <dbReference type="ARBA" id="ARBA00022801"/>
    </source>
</evidence>
<proteinExistence type="predicted"/>
<evidence type="ECO:0000313" key="5">
    <source>
        <dbReference type="Proteomes" id="UP001273935"/>
    </source>
</evidence>
<dbReference type="PANTHER" id="PTHR43046">
    <property type="entry name" value="GDP-MANNOSE MANNOSYL HYDROLASE"/>
    <property type="match status" value="1"/>
</dbReference>
<dbReference type="SUPFAM" id="SSF55811">
    <property type="entry name" value="Nudix"/>
    <property type="match status" value="1"/>
</dbReference>
<keyword evidence="5" id="KW-1185">Reference proteome</keyword>
<dbReference type="Proteomes" id="UP001273935">
    <property type="component" value="Unassembled WGS sequence"/>
</dbReference>
<dbReference type="PANTHER" id="PTHR43046:SF14">
    <property type="entry name" value="MUTT_NUDIX FAMILY PROTEIN"/>
    <property type="match status" value="1"/>
</dbReference>
<comment type="caution">
    <text evidence="4">The sequence shown here is derived from an EMBL/GenBank/DDBJ whole genome shotgun (WGS) entry which is preliminary data.</text>
</comment>